<reference evidence="2 3" key="1">
    <citation type="submission" date="2019-02" db="EMBL/GenBank/DDBJ databases">
        <title>Deep-cultivation of Planctomycetes and their phenomic and genomic characterization uncovers novel biology.</title>
        <authorList>
            <person name="Wiegand S."/>
            <person name="Jogler M."/>
            <person name="Boedeker C."/>
            <person name="Pinto D."/>
            <person name="Vollmers J."/>
            <person name="Rivas-Marin E."/>
            <person name="Kohn T."/>
            <person name="Peeters S.H."/>
            <person name="Heuer A."/>
            <person name="Rast P."/>
            <person name="Oberbeckmann S."/>
            <person name="Bunk B."/>
            <person name="Jeske O."/>
            <person name="Meyerdierks A."/>
            <person name="Storesund J.E."/>
            <person name="Kallscheuer N."/>
            <person name="Luecker S."/>
            <person name="Lage O.M."/>
            <person name="Pohl T."/>
            <person name="Merkel B.J."/>
            <person name="Hornburger P."/>
            <person name="Mueller R.-W."/>
            <person name="Bruemmer F."/>
            <person name="Labrenz M."/>
            <person name="Spormann A.M."/>
            <person name="Op Den Camp H."/>
            <person name="Overmann J."/>
            <person name="Amann R."/>
            <person name="Jetten M.S.M."/>
            <person name="Mascher T."/>
            <person name="Medema M.H."/>
            <person name="Devos D.P."/>
            <person name="Kaster A.-K."/>
            <person name="Ovreas L."/>
            <person name="Rohde M."/>
            <person name="Galperin M.Y."/>
            <person name="Jogler C."/>
        </authorList>
    </citation>
    <scope>NUCLEOTIDE SEQUENCE [LARGE SCALE GENOMIC DNA]</scope>
    <source>
        <strain evidence="2 3">V7</strain>
    </source>
</reference>
<gene>
    <name evidence="2" type="ORF">V7x_09470</name>
</gene>
<comment type="caution">
    <text evidence="2">The sequence shown here is derived from an EMBL/GenBank/DDBJ whole genome shotgun (WGS) entry which is preliminary data.</text>
</comment>
<dbReference type="EMBL" id="SJPZ01000001">
    <property type="protein sequence ID" value="TWU65400.1"/>
    <property type="molecule type" value="Genomic_DNA"/>
</dbReference>
<proteinExistence type="predicted"/>
<accession>A0A5C6FVA7</accession>
<name>A0A5C6FVA7_9PLAN</name>
<keyword evidence="1" id="KW-0175">Coiled coil</keyword>
<protein>
    <submittedName>
        <fullName evidence="2">Uncharacterized protein</fullName>
    </submittedName>
</protein>
<evidence type="ECO:0000256" key="1">
    <source>
        <dbReference type="SAM" id="Coils"/>
    </source>
</evidence>
<evidence type="ECO:0000313" key="2">
    <source>
        <dbReference type="EMBL" id="TWU65400.1"/>
    </source>
</evidence>
<dbReference type="AlphaFoldDB" id="A0A5C6FVA7"/>
<dbReference type="Proteomes" id="UP000316476">
    <property type="component" value="Unassembled WGS sequence"/>
</dbReference>
<organism evidence="2 3">
    <name type="scientific">Crateriforma conspicua</name>
    <dbReference type="NCBI Taxonomy" id="2527996"/>
    <lineage>
        <taxon>Bacteria</taxon>
        <taxon>Pseudomonadati</taxon>
        <taxon>Planctomycetota</taxon>
        <taxon>Planctomycetia</taxon>
        <taxon>Planctomycetales</taxon>
        <taxon>Planctomycetaceae</taxon>
        <taxon>Crateriforma</taxon>
    </lineage>
</organism>
<sequence>MLPPSPKLDRTEYVEQAFLFQLLGERIAKQVPMQELLEQTRHELLSTTNLPLAISFLLTELKHSGLMSPAMSRLGHYFTPFQTYLISESEKDTGRFSIGSALLVLQGDADFRSRIGAPTRGGNDDQPARPTGYDVTDDPPAESQAAFFFQFEVLCRNRLNYDRGLTAMSGDPIYSRPFAKWILDLRAQIGLVDFADLLYLASTYYKSQLQEKGLPLDGKGPFLFGQKEGRIALANRRKDPVYLFSAMHRHLGYPEVPRPKPIDETIDLIPQMARRIERLESRIQLMEEERRASLDITKFYEKHRPEPPTLDELP</sequence>
<feature type="coiled-coil region" evidence="1">
    <location>
        <begin position="269"/>
        <end position="296"/>
    </location>
</feature>
<evidence type="ECO:0000313" key="3">
    <source>
        <dbReference type="Proteomes" id="UP000316476"/>
    </source>
</evidence>